<name>A0A976IFK3_BRELC</name>
<gene>
    <name evidence="1" type="ORF">CCR75_000858</name>
</gene>
<organism evidence="1 2">
    <name type="scientific">Bremia lactucae</name>
    <name type="common">Lettuce downy mildew</name>
    <dbReference type="NCBI Taxonomy" id="4779"/>
    <lineage>
        <taxon>Eukaryota</taxon>
        <taxon>Sar</taxon>
        <taxon>Stramenopiles</taxon>
        <taxon>Oomycota</taxon>
        <taxon>Peronosporomycetes</taxon>
        <taxon>Peronosporales</taxon>
        <taxon>Peronosporaceae</taxon>
        <taxon>Bremia</taxon>
    </lineage>
</organism>
<evidence type="ECO:0000313" key="2">
    <source>
        <dbReference type="Proteomes" id="UP000294530"/>
    </source>
</evidence>
<keyword evidence="2" id="KW-1185">Reference proteome</keyword>
<sequence length="387" mass="43839">MRLAAGVCNMSETKFASYNPKAATTRSAKDQTLSNTKRTQLFICGRWGVVTSGTIGSVSVFSISSSILSGCCHRGRRSLISRMCIMEKTIDLIRAQMHDNLYKVIFEVFKPITLRSETSHTKSFLAKMHHLSSSSNAKPSILDGPDGVNQLARRIVERFTTQMERYRKHSVFLPSNWWLKDFILFTKLQVPTHTEIDAVDFLHGAQFACDLVIQTMYSKEFLNYATGAISESAAAEKMKLGMSANCFDAFVFAMKQTHKSGNQFTLRQLDINGIHLFDVEWQRMSLAEYKQEQAQEATNRAKIAAMEKDGIVEENEKERIADIHVEDHAVLIERLQLDVVFNAVEHLTIETLEAPDRVTAKKSSAIWRFESLVTQPEDLDWRIVSVS</sequence>
<proteinExistence type="predicted"/>
<dbReference type="GeneID" id="94344635"/>
<evidence type="ECO:0000313" key="1">
    <source>
        <dbReference type="EMBL" id="TDH70052.1"/>
    </source>
</evidence>
<dbReference type="KEGG" id="blac:94344635"/>
<dbReference type="AlphaFoldDB" id="A0A976IFK3"/>
<accession>A0A976IFK3</accession>
<reference evidence="1 2" key="1">
    <citation type="journal article" date="2021" name="Genome Biol.">
        <title>AFLAP: assembly-free linkage analysis pipeline using k-mers from genome sequencing data.</title>
        <authorList>
            <person name="Fletcher K."/>
            <person name="Zhang L."/>
            <person name="Gil J."/>
            <person name="Han R."/>
            <person name="Cavanaugh K."/>
            <person name="Michelmore R."/>
        </authorList>
    </citation>
    <scope>NUCLEOTIDE SEQUENCE [LARGE SCALE GENOMIC DNA]</scope>
    <source>
        <strain evidence="1 2">SF5</strain>
    </source>
</reference>
<dbReference type="Proteomes" id="UP000294530">
    <property type="component" value="Unassembled WGS sequence"/>
</dbReference>
<dbReference type="OrthoDB" id="58190at2759"/>
<dbReference type="EMBL" id="SHOA02000006">
    <property type="protein sequence ID" value="TDH70052.1"/>
    <property type="molecule type" value="Genomic_DNA"/>
</dbReference>
<protein>
    <submittedName>
        <fullName evidence="1">Uncharacterized protein</fullName>
    </submittedName>
</protein>
<comment type="caution">
    <text evidence="1">The sequence shown here is derived from an EMBL/GenBank/DDBJ whole genome shotgun (WGS) entry which is preliminary data.</text>
</comment>
<dbReference type="RefSeq" id="XP_067819551.1">
    <property type="nucleotide sequence ID" value="XM_067958964.1"/>
</dbReference>